<accession>A0ABT1BY24</accession>
<organism evidence="1 2">
    <name type="scientific">Segatella cerevisiae</name>
    <dbReference type="NCBI Taxonomy" id="2053716"/>
    <lineage>
        <taxon>Bacteria</taxon>
        <taxon>Pseudomonadati</taxon>
        <taxon>Bacteroidota</taxon>
        <taxon>Bacteroidia</taxon>
        <taxon>Bacteroidales</taxon>
        <taxon>Prevotellaceae</taxon>
        <taxon>Segatella</taxon>
    </lineage>
</organism>
<gene>
    <name evidence="1" type="ORF">NG821_04775</name>
</gene>
<keyword evidence="2" id="KW-1185">Reference proteome</keyword>
<protein>
    <submittedName>
        <fullName evidence="1">DUF4836 family protein</fullName>
    </submittedName>
</protein>
<proteinExistence type="predicted"/>
<comment type="caution">
    <text evidence="1">The sequence shown here is derived from an EMBL/GenBank/DDBJ whole genome shotgun (WGS) entry which is preliminary data.</text>
</comment>
<name>A0ABT1BY24_9BACT</name>
<dbReference type="RefSeq" id="WP_252760518.1">
    <property type="nucleotide sequence ID" value="NZ_JAMXLY010000012.1"/>
</dbReference>
<evidence type="ECO:0000313" key="1">
    <source>
        <dbReference type="EMBL" id="MCO6025158.1"/>
    </source>
</evidence>
<dbReference type="InterPro" id="IPR032276">
    <property type="entry name" value="DUF4836"/>
</dbReference>
<reference evidence="1 2" key="1">
    <citation type="submission" date="2022-06" db="EMBL/GenBank/DDBJ databases">
        <title>A taxonomic note on the genus Prevotella: Description of four novel genera and emended description of the genera Hallella and Xylanibacter.</title>
        <authorList>
            <person name="Hitch T.C.A."/>
        </authorList>
    </citation>
    <scope>NUCLEOTIDE SEQUENCE [LARGE SCALE GENOMIC DNA]</scope>
    <source>
        <strain evidence="1 2">DSM 100619</strain>
    </source>
</reference>
<dbReference type="Proteomes" id="UP001204015">
    <property type="component" value="Unassembled WGS sequence"/>
</dbReference>
<dbReference type="EMBL" id="JAMXLY010000012">
    <property type="protein sequence ID" value="MCO6025158.1"/>
    <property type="molecule type" value="Genomic_DNA"/>
</dbReference>
<sequence length="445" mass="48827">MFSVVALLASCSGNSYLNAIPGESTALISMDVQKLTERSHQNNTVLESILHVKDISDCGIDVGHKMYFFESQTGDLGLCAKVSDHDDLEKWLQQLSQKGICQSLSEHRGMQFTVLKGVWVLGFSDHAMLVMGPVTVSAQAEMMQQMATYLKEDEDDGIKSSPLYDALDSIDSPMAMVAQVQALPEKLIAPFTIGAPRGTDPTQVLISAHIEKKGSVLLFHGQTFSLNHTIDAALKKAVKVYRPITARYAAVMPSDAMVGMFMNVDGKQFLPLMQTNRGLTALLAGINEAIDVNSIMKSVNGDMTILLPSMSDNGLQLMWGAKLANSEWLGDVDYWKQSVPQGGKILDWGKNAYYYTDKKTAFYFGASDDLQFYSGSSADLARNSIKKSRKPIPTTLQKFIVGGKMVMVINLANTQKGKKQNALSLFTGFLRPMFGQVNTIVYTLK</sequence>
<dbReference type="Pfam" id="PF16120">
    <property type="entry name" value="DUF4836"/>
    <property type="match status" value="1"/>
</dbReference>
<evidence type="ECO:0000313" key="2">
    <source>
        <dbReference type="Proteomes" id="UP001204015"/>
    </source>
</evidence>